<organism evidence="3">
    <name type="scientific">Schistosoma curassoni</name>
    <dbReference type="NCBI Taxonomy" id="6186"/>
    <lineage>
        <taxon>Eukaryota</taxon>
        <taxon>Metazoa</taxon>
        <taxon>Spiralia</taxon>
        <taxon>Lophotrochozoa</taxon>
        <taxon>Platyhelminthes</taxon>
        <taxon>Trematoda</taxon>
        <taxon>Digenea</taxon>
        <taxon>Strigeidida</taxon>
        <taxon>Schistosomatoidea</taxon>
        <taxon>Schistosomatidae</taxon>
        <taxon>Schistosoma</taxon>
    </lineage>
</organism>
<evidence type="ECO:0000313" key="2">
    <source>
        <dbReference type="Proteomes" id="UP000279833"/>
    </source>
</evidence>
<reference evidence="1 2" key="2">
    <citation type="submission" date="2018-11" db="EMBL/GenBank/DDBJ databases">
        <authorList>
            <consortium name="Pathogen Informatics"/>
        </authorList>
    </citation>
    <scope>NUCLEOTIDE SEQUENCE [LARGE SCALE GENOMIC DNA]</scope>
    <source>
        <strain evidence="1">Dakar</strain>
        <strain evidence="2">Dakar, Senegal</strain>
    </source>
</reference>
<proteinExistence type="predicted"/>
<evidence type="ECO:0000313" key="3">
    <source>
        <dbReference type="WBParaSite" id="SCUD_0000082601-mRNA-1"/>
    </source>
</evidence>
<gene>
    <name evidence="1" type="ORF">SCUD_LOCUS827</name>
</gene>
<sequence>MKDVKARRGAEIDSDHHLLVAKMKLMLKKRRKTRETVLQRFNTASLQHIDKLNEFKIALINRSQAIQELLKKETTVENNWNGVNEALTSTFQEVLGLKEHHHKEWIPIETLKRT</sequence>
<accession>A0A183JDR4</accession>
<keyword evidence="2" id="KW-1185">Reference proteome</keyword>
<dbReference type="WBParaSite" id="SCUD_0000082601-mRNA-1">
    <property type="protein sequence ID" value="SCUD_0000082601-mRNA-1"/>
    <property type="gene ID" value="SCUD_0000082601"/>
</dbReference>
<name>A0A183JDR4_9TREM</name>
<reference evidence="3" key="1">
    <citation type="submission" date="2016-06" db="UniProtKB">
        <authorList>
            <consortium name="WormBaseParasite"/>
        </authorList>
    </citation>
    <scope>IDENTIFICATION</scope>
</reference>
<protein>
    <submittedName>
        <fullName evidence="3">Dynein regulatory complex protein 1/2 N-terminal domain-containing protein</fullName>
    </submittedName>
</protein>
<dbReference type="AlphaFoldDB" id="A0A183JDR4"/>
<evidence type="ECO:0000313" key="1">
    <source>
        <dbReference type="EMBL" id="VDO64054.1"/>
    </source>
</evidence>
<dbReference type="EMBL" id="UZAK01000611">
    <property type="protein sequence ID" value="VDO64054.1"/>
    <property type="molecule type" value="Genomic_DNA"/>
</dbReference>
<dbReference type="Proteomes" id="UP000279833">
    <property type="component" value="Unassembled WGS sequence"/>
</dbReference>